<dbReference type="CDD" id="cd16031">
    <property type="entry name" value="G6S_like"/>
    <property type="match status" value="1"/>
</dbReference>
<name>A0ABS6XNN5_9SPHN</name>
<dbReference type="InterPro" id="IPR032506">
    <property type="entry name" value="SGSH_C"/>
</dbReference>
<dbReference type="PANTHER" id="PTHR43108">
    <property type="entry name" value="N-ACETYLGLUCOSAMINE-6-SULFATASE FAMILY MEMBER"/>
    <property type="match status" value="1"/>
</dbReference>
<accession>A0ABS6XNN5</accession>
<dbReference type="PROSITE" id="PS00523">
    <property type="entry name" value="SULFATASE_1"/>
    <property type="match status" value="1"/>
</dbReference>
<proteinExistence type="predicted"/>
<dbReference type="InterPro" id="IPR024607">
    <property type="entry name" value="Sulfatase_CS"/>
</dbReference>
<sequence length="496" mass="57405">MPVAQARRPNILFIMSDDHALQALSAYGSPISRLAPTPNLDRIAHNGALFENSFVTNSLCGPSRAAMLTGKFGNKNGFNQNGDQFDNYQPTWPRALKDAGYQTAIVGKWHIGHDPKGMKFDYWKVLRDQGEYYNPDFITPDGEVREHGYATDLITDMGIDWLDHRDPDKPFVLMVHHKAPHRNWMPAPRHLTKYLNTKFPVPDNFFDDYEGRDAAAIQAMNVHRNMYEGHDLKMTTGVGSSKLRYNRWPGAFDRMTPDQRKAFMDALQQSNDAMNAKEMTQREMALWKYQRYLQQYLATIVSVDESVGRLLDYLDTHGLTDNTIVVYTSDQGFYLGEHGWFDKRFMYEESFRTPLLIQYPGHIKPGTKIDSLVQNIDYAPTFMDYAGLQVPDAVQGRSLRPLLEGKKPADWRKSLYYHYYEYPAFHRVTPHCGVRDQRYKLIHFYGPIESWELFDEQSDREEMHNLIDDPAQVTRVVAMKRELLRLQAKYGDQSCG</sequence>
<dbReference type="PANTHER" id="PTHR43108:SF6">
    <property type="entry name" value="N-SULPHOGLUCOSAMINE SULPHOHYDROLASE"/>
    <property type="match status" value="1"/>
</dbReference>
<dbReference type="Pfam" id="PF16347">
    <property type="entry name" value="SGSH_C"/>
    <property type="match status" value="1"/>
</dbReference>
<dbReference type="EMBL" id="JAHWZX010000013">
    <property type="protein sequence ID" value="MBW4331796.1"/>
    <property type="molecule type" value="Genomic_DNA"/>
</dbReference>
<evidence type="ECO:0000259" key="1">
    <source>
        <dbReference type="Pfam" id="PF16347"/>
    </source>
</evidence>
<gene>
    <name evidence="2" type="ORF">KY084_13055</name>
</gene>
<reference evidence="2 3" key="1">
    <citation type="submission" date="2021-07" db="EMBL/GenBank/DDBJ databases">
        <title>Stakelama flava sp. nov., a novel endophytic bacterium isolated from branch of Kandelia candel.</title>
        <authorList>
            <person name="Tuo L."/>
        </authorList>
    </citation>
    <scope>NUCLEOTIDE SEQUENCE [LARGE SCALE GENOMIC DNA]</scope>
    <source>
        <strain evidence="2 3">CBK3Z-3</strain>
    </source>
</reference>
<dbReference type="Proteomes" id="UP001197214">
    <property type="component" value="Unassembled WGS sequence"/>
</dbReference>
<feature type="domain" description="N-sulphoglucosamine sulphohydrolase C-terminal" evidence="1">
    <location>
        <begin position="336"/>
        <end position="488"/>
    </location>
</feature>
<dbReference type="PROSITE" id="PS00149">
    <property type="entry name" value="SULFATASE_2"/>
    <property type="match status" value="1"/>
</dbReference>
<keyword evidence="3" id="KW-1185">Reference proteome</keyword>
<protein>
    <submittedName>
        <fullName evidence="2">Sulfatase</fullName>
    </submittedName>
</protein>
<comment type="caution">
    <text evidence="2">The sequence shown here is derived from an EMBL/GenBank/DDBJ whole genome shotgun (WGS) entry which is preliminary data.</text>
</comment>
<evidence type="ECO:0000313" key="2">
    <source>
        <dbReference type="EMBL" id="MBW4331796.1"/>
    </source>
</evidence>
<organism evidence="2 3">
    <name type="scientific">Stakelama flava</name>
    <dbReference type="NCBI Taxonomy" id="2860338"/>
    <lineage>
        <taxon>Bacteria</taxon>
        <taxon>Pseudomonadati</taxon>
        <taxon>Pseudomonadota</taxon>
        <taxon>Alphaproteobacteria</taxon>
        <taxon>Sphingomonadales</taxon>
        <taxon>Sphingomonadaceae</taxon>
        <taxon>Stakelama</taxon>
    </lineage>
</organism>
<evidence type="ECO:0000313" key="3">
    <source>
        <dbReference type="Proteomes" id="UP001197214"/>
    </source>
</evidence>